<feature type="domain" description="F-box/LRR-repeat protein 15-like leucin rich repeat" evidence="7">
    <location>
        <begin position="514"/>
        <end position="623"/>
    </location>
</feature>
<dbReference type="GO" id="GO:0019005">
    <property type="term" value="C:SCF ubiquitin ligase complex"/>
    <property type="evidence" value="ECO:0000318"/>
    <property type="project" value="GO_Central"/>
</dbReference>
<dbReference type="GO" id="GO:0005634">
    <property type="term" value="C:nucleus"/>
    <property type="evidence" value="ECO:0007669"/>
    <property type="project" value="UniProtKB-SubCell"/>
</dbReference>
<name>A0A9R0K3Z1_SPIOL</name>
<dbReference type="Gene3D" id="3.80.10.10">
    <property type="entry name" value="Ribonuclease Inhibitor"/>
    <property type="match status" value="3"/>
</dbReference>
<feature type="domain" description="F-box/LRR-repeat protein 15-like leucin rich repeat" evidence="7">
    <location>
        <begin position="246"/>
        <end position="369"/>
    </location>
</feature>
<dbReference type="SUPFAM" id="SSF52047">
    <property type="entry name" value="RNI-like"/>
    <property type="match status" value="2"/>
</dbReference>
<reference evidence="9" key="2">
    <citation type="submission" date="2025-08" db="UniProtKB">
        <authorList>
            <consortium name="RefSeq"/>
        </authorList>
    </citation>
    <scope>IDENTIFICATION</scope>
    <source>
        <tissue evidence="9">Leaf</tissue>
    </source>
</reference>
<comment type="subcellular location">
    <subcellularLocation>
        <location evidence="1">Nucleus</location>
    </subcellularLocation>
</comment>
<gene>
    <name evidence="9" type="primary">LOC110796826</name>
</gene>
<evidence type="ECO:0000313" key="9">
    <source>
        <dbReference type="RefSeq" id="XP_021857604.1"/>
    </source>
</evidence>
<keyword evidence="8" id="KW-1185">Reference proteome</keyword>
<evidence type="ECO:0000256" key="3">
    <source>
        <dbReference type="ARBA" id="ARBA00022745"/>
    </source>
</evidence>
<dbReference type="AlphaFoldDB" id="A0A9R0K3Z1"/>
<dbReference type="GO" id="GO:0009873">
    <property type="term" value="P:ethylene-activated signaling pathway"/>
    <property type="evidence" value="ECO:0007669"/>
    <property type="project" value="UniProtKB-KW"/>
</dbReference>
<dbReference type="InterPro" id="IPR006553">
    <property type="entry name" value="Leu-rich_rpt_Cys-con_subtyp"/>
</dbReference>
<dbReference type="Proteomes" id="UP000813463">
    <property type="component" value="Chromosome 2"/>
</dbReference>
<evidence type="ECO:0000256" key="4">
    <source>
        <dbReference type="ARBA" id="ARBA00022786"/>
    </source>
</evidence>
<keyword evidence="5" id="KW-0539">Nucleus</keyword>
<keyword evidence="4" id="KW-0833">Ubl conjugation pathway</keyword>
<dbReference type="SUPFAM" id="SSF81383">
    <property type="entry name" value="F-box domain"/>
    <property type="match status" value="1"/>
</dbReference>
<sequence length="623" mass="66495">MPTLVNHCGKDELYNESSFCGNSMVNVDVFGSPCKRARISAPFVLWGQEFEQEKRSSIDVLPDECLFEIFRRMPGQERSISACVSKHWLTLLTGIRRSDMCDNDTVMVSEDRELDGCLTRSVEGKKATDIRLAAIAVGTAARGGLGKLSIRGSNGVTNSGLSAIARGCPSLKSLSLWNVSSIGDEGLFEIANECHMLEKLDLCQCPSITNKGLIAIAENCPNLTTLSIESCPNIGNDSMQAIGQGCPKLESISIKDCPLVGDQGVASLLSSPSSVLGKVKLQKLNISDFSLAVIGHYGKSLTSLTLSSLKNVSEKGFWVMGNAQGLKTLVSLSISSCLGVTDLGLEAIGKGCSNLKHISLRNCCFMSNIGLLEFSKSSESLESMHLEDCNRITLSGVMAALSNCSLKLRSLSLVKCMGLKDMPFQEAIIYPCMTLRCLSVKNCPAVGSVSLSILGKMCPNLKQVDLSGLYGITDEGILSLLETSFAGIVKLNLSGCINLSDESVVAVARFHGETIKTLNLDGCRKITDTSLFAIANSCSLLNDLDVSNSAVTDSGIAALSCSEQLNLQILSISGCVRISNKSLPFLIQLGKSLVGLNLQHCSSLSSSSVDMLVGNLWRCDILC</sequence>
<accession>A0A9R0K3Z1</accession>
<dbReference type="PANTHER" id="PTHR13318">
    <property type="entry name" value="PARTNER OF PAIRED, ISOFORM B-RELATED"/>
    <property type="match status" value="1"/>
</dbReference>
<dbReference type="SMART" id="SM00367">
    <property type="entry name" value="LRR_CC"/>
    <property type="match status" value="15"/>
</dbReference>
<dbReference type="InterPro" id="IPR032675">
    <property type="entry name" value="LRR_dom_sf"/>
</dbReference>
<keyword evidence="3" id="KW-0936">Ethylene signaling pathway</keyword>
<feature type="domain" description="F-box/LRR-repeat protein 15-like leucin rich repeat" evidence="7">
    <location>
        <begin position="147"/>
        <end position="243"/>
    </location>
</feature>
<dbReference type="InterPro" id="IPR057207">
    <property type="entry name" value="FBXL15_LRR"/>
</dbReference>
<evidence type="ECO:0000259" key="7">
    <source>
        <dbReference type="Pfam" id="PF25372"/>
    </source>
</evidence>
<dbReference type="Pfam" id="PF25372">
    <property type="entry name" value="DUF7885"/>
    <property type="match status" value="3"/>
</dbReference>
<evidence type="ECO:0000256" key="5">
    <source>
        <dbReference type="ARBA" id="ARBA00023242"/>
    </source>
</evidence>
<dbReference type="FunFam" id="3.80.10.10:FF:000451">
    <property type="entry name" value="EIN3-binding F-box protein 1"/>
    <property type="match status" value="1"/>
</dbReference>
<proteinExistence type="predicted"/>
<dbReference type="GeneID" id="110796826"/>
<comment type="pathway">
    <text evidence="2">Protein modification; protein ubiquitination.</text>
</comment>
<evidence type="ECO:0000256" key="1">
    <source>
        <dbReference type="ARBA" id="ARBA00004123"/>
    </source>
</evidence>
<dbReference type="OrthoDB" id="550575at2759"/>
<dbReference type="GO" id="GO:0010105">
    <property type="term" value="P:negative regulation of ethylene-activated signaling pathway"/>
    <property type="evidence" value="ECO:0007669"/>
    <property type="project" value="UniProtKB-ARBA"/>
</dbReference>
<dbReference type="FunFam" id="3.80.10.10:FF:000595">
    <property type="entry name" value="EIN3-binding F-box protein 1"/>
    <property type="match status" value="1"/>
</dbReference>
<feature type="domain" description="F-box" evidence="6">
    <location>
        <begin position="60"/>
        <end position="93"/>
    </location>
</feature>
<evidence type="ECO:0000313" key="8">
    <source>
        <dbReference type="Proteomes" id="UP000813463"/>
    </source>
</evidence>
<dbReference type="GO" id="GO:0031146">
    <property type="term" value="P:SCF-dependent proteasomal ubiquitin-dependent protein catabolic process"/>
    <property type="evidence" value="ECO:0000318"/>
    <property type="project" value="GO_Central"/>
</dbReference>
<dbReference type="Pfam" id="PF00646">
    <property type="entry name" value="F-box"/>
    <property type="match status" value="1"/>
</dbReference>
<organism evidence="8 9">
    <name type="scientific">Spinacia oleracea</name>
    <name type="common">Spinach</name>
    <dbReference type="NCBI Taxonomy" id="3562"/>
    <lineage>
        <taxon>Eukaryota</taxon>
        <taxon>Viridiplantae</taxon>
        <taxon>Streptophyta</taxon>
        <taxon>Embryophyta</taxon>
        <taxon>Tracheophyta</taxon>
        <taxon>Spermatophyta</taxon>
        <taxon>Magnoliopsida</taxon>
        <taxon>eudicotyledons</taxon>
        <taxon>Gunneridae</taxon>
        <taxon>Pentapetalae</taxon>
        <taxon>Caryophyllales</taxon>
        <taxon>Chenopodiaceae</taxon>
        <taxon>Chenopodioideae</taxon>
        <taxon>Anserineae</taxon>
        <taxon>Spinacia</taxon>
    </lineage>
</organism>
<dbReference type="RefSeq" id="XP_021857604.1">
    <property type="nucleotide sequence ID" value="XM_022001912.2"/>
</dbReference>
<protein>
    <submittedName>
        <fullName evidence="9">EIN3-binding F-box protein 2</fullName>
    </submittedName>
</protein>
<reference evidence="8" key="1">
    <citation type="journal article" date="2021" name="Nat. Commun.">
        <title>Genomic analyses provide insights into spinach domestication and the genetic basis of agronomic traits.</title>
        <authorList>
            <person name="Cai X."/>
            <person name="Sun X."/>
            <person name="Xu C."/>
            <person name="Sun H."/>
            <person name="Wang X."/>
            <person name="Ge C."/>
            <person name="Zhang Z."/>
            <person name="Wang Q."/>
            <person name="Fei Z."/>
            <person name="Jiao C."/>
            <person name="Wang Q."/>
        </authorList>
    </citation>
    <scope>NUCLEOTIDE SEQUENCE [LARGE SCALE GENOMIC DNA]</scope>
    <source>
        <strain evidence="8">cv. Varoflay</strain>
    </source>
</reference>
<evidence type="ECO:0000259" key="6">
    <source>
        <dbReference type="Pfam" id="PF00646"/>
    </source>
</evidence>
<dbReference type="FunFam" id="3.80.10.10:FF:000473">
    <property type="entry name" value="EIN3-binding F-box protein 1"/>
    <property type="match status" value="1"/>
</dbReference>
<dbReference type="InterPro" id="IPR001810">
    <property type="entry name" value="F-box_dom"/>
</dbReference>
<dbReference type="KEGG" id="soe:110796826"/>
<evidence type="ECO:0000256" key="2">
    <source>
        <dbReference type="ARBA" id="ARBA00004906"/>
    </source>
</evidence>
<dbReference type="InterPro" id="IPR036047">
    <property type="entry name" value="F-box-like_dom_sf"/>
</dbReference>